<protein>
    <submittedName>
        <fullName evidence="1">Uncharacterized protein</fullName>
    </submittedName>
</protein>
<evidence type="ECO:0000313" key="1">
    <source>
        <dbReference type="EMBL" id="BAR97159.1"/>
    </source>
</evidence>
<accession>A0AAD1F8D7</accession>
<evidence type="ECO:0000313" key="2">
    <source>
        <dbReference type="Proteomes" id="UP000067008"/>
    </source>
</evidence>
<dbReference type="EMBL" id="AP014926">
    <property type="protein sequence ID" value="BAR97159.1"/>
    <property type="molecule type" value="Genomic_DNA"/>
</dbReference>
<organism evidence="1 2">
    <name type="scientific">Prevotella intermedia</name>
    <dbReference type="NCBI Taxonomy" id="28131"/>
    <lineage>
        <taxon>Bacteria</taxon>
        <taxon>Pseudomonadati</taxon>
        <taxon>Bacteroidota</taxon>
        <taxon>Bacteroidia</taxon>
        <taxon>Bacteroidales</taxon>
        <taxon>Prevotellaceae</taxon>
        <taxon>Prevotella</taxon>
    </lineage>
</organism>
<gene>
    <name evidence="1" type="ORF">PI172_2431</name>
</gene>
<dbReference type="Proteomes" id="UP000067008">
    <property type="component" value="Chromosome 1"/>
</dbReference>
<proteinExistence type="predicted"/>
<reference evidence="1 2" key="1">
    <citation type="submission" date="2015-07" db="EMBL/GenBank/DDBJ databases">
        <title>Complete genome sequence of Prevotella intermedia strain 17-2.</title>
        <authorList>
            <person name="Nambu T."/>
        </authorList>
    </citation>
    <scope>NUCLEOTIDE SEQUENCE [LARGE SCALE GENOMIC DNA]</scope>
    <source>
        <strain evidence="1 2">17-2</strain>
    </source>
</reference>
<sequence length="37" mass="4249">MSSLVLFLRYLYSVSMVFQQAGSYVSDLFMGEYSLLC</sequence>
<dbReference type="AlphaFoldDB" id="A0AAD1F8D7"/>
<name>A0AAD1F8D7_PREIN</name>